<dbReference type="HOGENOM" id="CLU_2811365_0_0_10"/>
<accession>F0NXT9</accession>
<reference evidence="2" key="2">
    <citation type="journal article" date="2011" name="Stand. Genomic Sci.">
        <title>Complete genome sequence of Weeksella virosa type strain (9751T).</title>
        <authorList>
            <person name="Lang E."/>
            <person name="Teshima H."/>
            <person name="Lucas S."/>
            <person name="Lapidus A."/>
            <person name="Hammon N."/>
            <person name="Deshpande S."/>
            <person name="Nolan M."/>
            <person name="Cheng J."/>
            <person name="Pitluck S."/>
            <person name="Liolios K."/>
            <person name="Pagani I."/>
            <person name="Mikhailova N."/>
            <person name="Ivanova N."/>
            <person name="Mavromatis K."/>
            <person name="Pati A."/>
            <person name="Tapia R."/>
            <person name="Han C."/>
            <person name="Goodwin L."/>
            <person name="Chen A."/>
            <person name="Palaniappan K."/>
            <person name="Land M."/>
            <person name="Hauser L."/>
            <person name="Chang Y."/>
            <person name="Jeffries C."/>
            <person name="Brambilla E."/>
            <person name="Kopitz M."/>
            <person name="Rohde M."/>
            <person name="Goker M."/>
            <person name="Tindall B."/>
            <person name="Detter J."/>
            <person name="Woyke T."/>
            <person name="Bristow J."/>
            <person name="Eisen J."/>
            <person name="Markowitz V."/>
            <person name="Hugenholtz P."/>
            <person name="Klenk H."/>
            <person name="Kyrpides N."/>
        </authorList>
    </citation>
    <scope>NUCLEOTIDE SEQUENCE [LARGE SCALE GENOMIC DNA]</scope>
    <source>
        <strain evidence="2">ATCC 43766 / DSM 16922 / JCM 21250 / NBRC 16016 / NCTC 11634 / CL345/78</strain>
    </source>
</reference>
<evidence type="ECO:0000313" key="2">
    <source>
        <dbReference type="Proteomes" id="UP000008641"/>
    </source>
</evidence>
<dbReference type="KEGG" id="wvi:Weevi_0274"/>
<name>F0NXT9_WEEVC</name>
<dbReference type="AlphaFoldDB" id="F0NXT9"/>
<dbReference type="STRING" id="865938.Weevi_0274"/>
<proteinExistence type="predicted"/>
<protein>
    <submittedName>
        <fullName evidence="1">Uncharacterized protein</fullName>
    </submittedName>
</protein>
<keyword evidence="2" id="KW-1185">Reference proteome</keyword>
<dbReference type="EMBL" id="CP002455">
    <property type="protein sequence ID" value="ADX66996.1"/>
    <property type="molecule type" value="Genomic_DNA"/>
</dbReference>
<evidence type="ECO:0000313" key="1">
    <source>
        <dbReference type="EMBL" id="ADX66996.1"/>
    </source>
</evidence>
<reference evidence="1 2" key="1">
    <citation type="journal article" date="2011" name="Stand. Genomic Sci.">
        <title>Complete genome sequence of Weeksella virosa type strain (9751).</title>
        <authorList>
            <person name="Lang E."/>
            <person name="Teshima H."/>
            <person name="Lucas S."/>
            <person name="Lapidus A."/>
            <person name="Hammon N."/>
            <person name="Deshpande S."/>
            <person name="Nolan M."/>
            <person name="Cheng J.F."/>
            <person name="Pitluck S."/>
            <person name="Liolios K."/>
            <person name="Pagani I."/>
            <person name="Mikhailova N."/>
            <person name="Ivanova N."/>
            <person name="Mavromatis K."/>
            <person name="Pati A."/>
            <person name="Tapia R."/>
            <person name="Han C."/>
            <person name="Goodwin L."/>
            <person name="Chen A."/>
            <person name="Palaniappan K."/>
            <person name="Land M."/>
            <person name="Hauser L."/>
            <person name="Chang Y.J."/>
            <person name="Jeffries C.D."/>
            <person name="Brambilla E.M."/>
            <person name="Kopitz M."/>
            <person name="Rohde M."/>
            <person name="Goker M."/>
            <person name="Tindall B.J."/>
            <person name="Detter J.C."/>
            <person name="Woyke T."/>
            <person name="Bristow J."/>
            <person name="Eisen J.A."/>
            <person name="Markowitz V."/>
            <person name="Hugenholtz P."/>
            <person name="Klenk H.P."/>
            <person name="Kyrpides N.C."/>
        </authorList>
    </citation>
    <scope>NUCLEOTIDE SEQUENCE [LARGE SCALE GENOMIC DNA]</scope>
    <source>
        <strain evidence="2">ATCC 43766 / DSM 16922 / JCM 21250 / NBRC 16016 / NCTC 11634 / CL345/78</strain>
    </source>
</reference>
<sequence>MTRKKNNYSEFTAKSPDREIKTCQSIKIELKDNRWMVNNKQLHDCSNRERDFMNQFFKEVKSKEWIE</sequence>
<dbReference type="RefSeq" id="WP_013597388.1">
    <property type="nucleotide sequence ID" value="NC_015144.1"/>
</dbReference>
<organism evidence="1 2">
    <name type="scientific">Weeksella virosa (strain ATCC 43766 / DSM 16922 / JCM 21250 / CCUG 30538 / CDC 9751 / IAM 14551 / NBRC 16016 / NCTC 11634 / CL345/78)</name>
    <dbReference type="NCBI Taxonomy" id="865938"/>
    <lineage>
        <taxon>Bacteria</taxon>
        <taxon>Pseudomonadati</taxon>
        <taxon>Bacteroidota</taxon>
        <taxon>Flavobacteriia</taxon>
        <taxon>Flavobacteriales</taxon>
        <taxon>Weeksellaceae</taxon>
        <taxon>Weeksella</taxon>
    </lineage>
</organism>
<dbReference type="Proteomes" id="UP000008641">
    <property type="component" value="Chromosome"/>
</dbReference>
<gene>
    <name evidence="1" type="ordered locus">Weevi_0274</name>
</gene>